<proteinExistence type="predicted"/>
<evidence type="ECO:0000313" key="4">
    <source>
        <dbReference type="Proteomes" id="UP001470230"/>
    </source>
</evidence>
<protein>
    <recommendedName>
        <fullName evidence="2">Smr domain-containing protein</fullName>
    </recommendedName>
</protein>
<evidence type="ECO:0000256" key="1">
    <source>
        <dbReference type="SAM" id="MobiDB-lite"/>
    </source>
</evidence>
<dbReference type="Gene3D" id="3.30.1370.110">
    <property type="match status" value="1"/>
</dbReference>
<reference evidence="3 4" key="1">
    <citation type="submission" date="2024-04" db="EMBL/GenBank/DDBJ databases">
        <title>Tritrichomonas musculus Genome.</title>
        <authorList>
            <person name="Alves-Ferreira E."/>
            <person name="Grigg M."/>
            <person name="Lorenzi H."/>
            <person name="Galac M."/>
        </authorList>
    </citation>
    <scope>NUCLEOTIDE SEQUENCE [LARGE SCALE GENOMIC DNA]</scope>
    <source>
        <strain evidence="3 4">EAF2021</strain>
    </source>
</reference>
<dbReference type="PROSITE" id="PS50828">
    <property type="entry name" value="SMR"/>
    <property type="match status" value="1"/>
</dbReference>
<feature type="compositionally biased region" description="Basic residues" evidence="1">
    <location>
        <begin position="181"/>
        <end position="190"/>
    </location>
</feature>
<accession>A0ABR2IZ62</accession>
<feature type="region of interest" description="Disordered" evidence="1">
    <location>
        <begin position="178"/>
        <end position="214"/>
    </location>
</feature>
<comment type="caution">
    <text evidence="3">The sequence shown here is derived from an EMBL/GenBank/DDBJ whole genome shotgun (WGS) entry which is preliminary data.</text>
</comment>
<gene>
    <name evidence="3" type="ORF">M9Y10_008713</name>
</gene>
<evidence type="ECO:0000313" key="3">
    <source>
        <dbReference type="EMBL" id="KAK8870816.1"/>
    </source>
</evidence>
<dbReference type="InterPro" id="IPR036063">
    <property type="entry name" value="Smr_dom_sf"/>
</dbReference>
<feature type="region of interest" description="Disordered" evidence="1">
    <location>
        <begin position="49"/>
        <end position="80"/>
    </location>
</feature>
<keyword evidence="4" id="KW-1185">Reference proteome</keyword>
<evidence type="ECO:0000259" key="2">
    <source>
        <dbReference type="PROSITE" id="PS50828"/>
    </source>
</evidence>
<name>A0ABR2IZ62_9EUKA</name>
<feature type="region of interest" description="Disordered" evidence="1">
    <location>
        <begin position="277"/>
        <end position="299"/>
    </location>
</feature>
<dbReference type="SUPFAM" id="SSF160443">
    <property type="entry name" value="SMR domain-like"/>
    <property type="match status" value="1"/>
</dbReference>
<dbReference type="EMBL" id="JAPFFF010000014">
    <property type="protein sequence ID" value="KAK8870816.1"/>
    <property type="molecule type" value="Genomic_DNA"/>
</dbReference>
<dbReference type="InterPro" id="IPR002625">
    <property type="entry name" value="Smr_dom"/>
</dbReference>
<feature type="compositionally biased region" description="Low complexity" evidence="1">
    <location>
        <begin position="191"/>
        <end position="207"/>
    </location>
</feature>
<organism evidence="3 4">
    <name type="scientific">Tritrichomonas musculus</name>
    <dbReference type="NCBI Taxonomy" id="1915356"/>
    <lineage>
        <taxon>Eukaryota</taxon>
        <taxon>Metamonada</taxon>
        <taxon>Parabasalia</taxon>
        <taxon>Tritrichomonadida</taxon>
        <taxon>Tritrichomonadidae</taxon>
        <taxon>Tritrichomonas</taxon>
    </lineage>
</organism>
<dbReference type="Pfam" id="PF01713">
    <property type="entry name" value="Smr"/>
    <property type="match status" value="1"/>
</dbReference>
<dbReference type="SMART" id="SM00463">
    <property type="entry name" value="SMR"/>
    <property type="match status" value="1"/>
</dbReference>
<feature type="domain" description="Smr" evidence="2">
    <location>
        <begin position="424"/>
        <end position="499"/>
    </location>
</feature>
<sequence>MSDQRAVNQETVDTLSVMFPHIFQDVFSTYLRDYSFDEVVELMQLYYPQNDDTGNQNDNSNDQNDNSDSDSYYYSDSESISSNVKDQMILEIQNEYPDFDEEDCLIFLEDSDYDIEKAKKEAFAIIQLYLQYERSNNEASGVVYFDNVNRSSMNPTPDKKAKKKKQIITDNLPMSYTQATKKAKKIKKKTIPSIKSTENQSKSNQQSQKDDGFMNPSEEMFELLKKFPYASQTDLCEVLLLSQNDTEIASKLMDNRMSKNPQPEDDLLEQLEANKKRFSSDDENDSEGTQNNDNDDENELNSSEVMFELLKKFPYASQTDLREVLSLSQNDTEIASKLMENRMSKKPQPEGELLSALLRKEEEQGKEHRARKTKKELKEEDDEDDNFYRDMNKRSSKKTSFGMKRTNRMPQRHSKSENLEIREIDLHGENAVNVHEKVYRALEDAERGGIREIHFITGRGRHSQGNIPILRPLVYSLCKKRGYKPLLSRDKGCVICKIK</sequence>
<feature type="region of interest" description="Disordered" evidence="1">
    <location>
        <begin position="359"/>
        <end position="390"/>
    </location>
</feature>
<dbReference type="Proteomes" id="UP001470230">
    <property type="component" value="Unassembled WGS sequence"/>
</dbReference>